<name>L7JQY9_TRAHO</name>
<dbReference type="InParanoid" id="L7JQY9"/>
<gene>
    <name evidence="1" type="ORF">THOM_3205</name>
</gene>
<evidence type="ECO:0000313" key="2">
    <source>
        <dbReference type="Proteomes" id="UP000011185"/>
    </source>
</evidence>
<accession>L7JQY9</accession>
<evidence type="ECO:0000313" key="1">
    <source>
        <dbReference type="EMBL" id="ELQ73888.1"/>
    </source>
</evidence>
<keyword evidence="2" id="KW-1185">Reference proteome</keyword>
<dbReference type="EMBL" id="JH994099">
    <property type="protein sequence ID" value="ELQ73888.1"/>
    <property type="molecule type" value="Genomic_DNA"/>
</dbReference>
<dbReference type="VEuPathDB" id="MicrosporidiaDB:THOM_3205"/>
<protein>
    <submittedName>
        <fullName evidence="1">Uncharacterized protein</fullName>
    </submittedName>
</protein>
<organism evidence="1 2">
    <name type="scientific">Trachipleistophora hominis</name>
    <name type="common">Microsporidian parasite</name>
    <dbReference type="NCBI Taxonomy" id="72359"/>
    <lineage>
        <taxon>Eukaryota</taxon>
        <taxon>Fungi</taxon>
        <taxon>Fungi incertae sedis</taxon>
        <taxon>Microsporidia</taxon>
        <taxon>Pleistophoridae</taxon>
        <taxon>Trachipleistophora</taxon>
    </lineage>
</organism>
<sequence>MIKEKLQKLQSLKKTSDLYTKPLFLLQNTEHLDIDTHRDMLCTDKYIKRNQLRETYTEQQEKKFNRKYSEYLKALVKKRADDCFGVLIDFHIKFYRIDRYNRNELIFVLLPDYQIYERELGMLGVEPSWCGIIREMTNRQFYYLVMEYHRYDELFFKRLMYSFLESNEKLPSFYGLAALRAAKKMKDPVFLRYVYLSFKRKAGIEVKELETAVLHDAIEMDEEKVLKGCDGQHEYISVQDVNRKQDDILVQCRDAVTETNQ</sequence>
<proteinExistence type="predicted"/>
<dbReference type="AlphaFoldDB" id="L7JQY9"/>
<reference evidence="1 2" key="1">
    <citation type="journal article" date="2012" name="PLoS Pathog.">
        <title>The genome of the obligate intracellular parasite Trachipleistophora hominis: new insights into microsporidian genome dynamics and reductive evolution.</title>
        <authorList>
            <person name="Heinz E."/>
            <person name="Williams T.A."/>
            <person name="Nakjang S."/>
            <person name="Noel C.J."/>
            <person name="Swan D.C."/>
            <person name="Goldberg A.V."/>
            <person name="Harris S.R."/>
            <person name="Weinmaier T."/>
            <person name="Markert S."/>
            <person name="Becher D."/>
            <person name="Bernhardt J."/>
            <person name="Dagan T."/>
            <person name="Hacker C."/>
            <person name="Lucocq J.M."/>
            <person name="Schweder T."/>
            <person name="Rattei T."/>
            <person name="Hall N."/>
            <person name="Hirt R.P."/>
            <person name="Embley T.M."/>
        </authorList>
    </citation>
    <scope>NUCLEOTIDE SEQUENCE [LARGE SCALE GENOMIC DNA]</scope>
</reference>
<dbReference type="HOGENOM" id="CLU_1066291_0_0_1"/>
<dbReference type="Proteomes" id="UP000011185">
    <property type="component" value="Unassembled WGS sequence"/>
</dbReference>
<dbReference type="OrthoDB" id="31183at2759"/>